<dbReference type="EMBL" id="CP001087">
    <property type="protein sequence ID" value="ACN16104.1"/>
    <property type="molecule type" value="Genomic_DNA"/>
</dbReference>
<dbReference type="HOGENOM" id="CLU_2069263_0_0_7"/>
<dbReference type="RefSeq" id="WP_015904866.1">
    <property type="nucleotide sequence ID" value="NC_012108.1"/>
</dbReference>
<sequence length="118" mass="13290">MPDPELACRAGQYCLVKTQISLGLVSKNLSVGVVQSLRFIKSELSKKGALLSKGRGATGKPHGAKARCAHAMKRQKRRNYVGQEAYRQELCPFRDEQFTLQAHLNFSKKKQPYSKYYA</sequence>
<gene>
    <name evidence="2" type="ordered locus">HRM2_30210</name>
</gene>
<protein>
    <submittedName>
        <fullName evidence="2">Uncharacterized protein</fullName>
    </submittedName>
</protein>
<feature type="region of interest" description="Disordered" evidence="1">
    <location>
        <begin position="51"/>
        <end position="71"/>
    </location>
</feature>
<name>C0QK78_DESAH</name>
<organism evidence="2 3">
    <name type="scientific">Desulforapulum autotrophicum (strain ATCC 43914 / DSM 3382 / VKM B-1955 / HRM2)</name>
    <name type="common">Desulfobacterium autotrophicum</name>
    <dbReference type="NCBI Taxonomy" id="177437"/>
    <lineage>
        <taxon>Bacteria</taxon>
        <taxon>Pseudomonadati</taxon>
        <taxon>Thermodesulfobacteriota</taxon>
        <taxon>Desulfobacteria</taxon>
        <taxon>Desulfobacterales</taxon>
        <taxon>Desulfobacteraceae</taxon>
        <taxon>Desulforapulum</taxon>
    </lineage>
</organism>
<evidence type="ECO:0000313" key="2">
    <source>
        <dbReference type="EMBL" id="ACN16104.1"/>
    </source>
</evidence>
<feature type="compositionally biased region" description="Basic residues" evidence="1">
    <location>
        <begin position="62"/>
        <end position="71"/>
    </location>
</feature>
<dbReference type="Proteomes" id="UP000000442">
    <property type="component" value="Chromosome"/>
</dbReference>
<reference evidence="2 3" key="1">
    <citation type="journal article" date="2009" name="Environ. Microbiol.">
        <title>Genome sequence of Desulfobacterium autotrophicum HRM2, a marine sulfate reducer oxidizing organic carbon completely to carbon dioxide.</title>
        <authorList>
            <person name="Strittmatter A.W."/>
            <person name="Liesegang H."/>
            <person name="Rabus R."/>
            <person name="Decker I."/>
            <person name="Amann J."/>
            <person name="Andres S."/>
            <person name="Henne A."/>
            <person name="Fricke W.F."/>
            <person name="Martinez-Arias R."/>
            <person name="Bartels D."/>
            <person name="Goesmann A."/>
            <person name="Krause L."/>
            <person name="Puehler A."/>
            <person name="Klenk H.P."/>
            <person name="Richter M."/>
            <person name="Schuler M."/>
            <person name="Gloeckner F.O."/>
            <person name="Meyerdierks A."/>
            <person name="Gottschalk G."/>
            <person name="Amann R."/>
        </authorList>
    </citation>
    <scope>NUCLEOTIDE SEQUENCE [LARGE SCALE GENOMIC DNA]</scope>
    <source>
        <strain evidence="3">ATCC 43914 / DSM 3382 / HRM2</strain>
    </source>
</reference>
<dbReference type="KEGG" id="dat:HRM2_30210"/>
<keyword evidence="3" id="KW-1185">Reference proteome</keyword>
<evidence type="ECO:0000313" key="3">
    <source>
        <dbReference type="Proteomes" id="UP000000442"/>
    </source>
</evidence>
<proteinExistence type="predicted"/>
<accession>C0QK78</accession>
<evidence type="ECO:0000256" key="1">
    <source>
        <dbReference type="SAM" id="MobiDB-lite"/>
    </source>
</evidence>
<dbReference type="AlphaFoldDB" id="C0QK78"/>